<feature type="region of interest" description="Disordered" evidence="1">
    <location>
        <begin position="332"/>
        <end position="375"/>
    </location>
</feature>
<feature type="domain" description="Retrotransposon gag" evidence="2">
    <location>
        <begin position="85"/>
        <end position="167"/>
    </location>
</feature>
<keyword evidence="4" id="KW-1185">Reference proteome</keyword>
<dbReference type="Proteomes" id="UP000054107">
    <property type="component" value="Unassembled WGS sequence"/>
</dbReference>
<proteinExistence type="predicted"/>
<feature type="compositionally biased region" description="Low complexity" evidence="1">
    <location>
        <begin position="12"/>
        <end position="22"/>
    </location>
</feature>
<protein>
    <recommendedName>
        <fullName evidence="2">Retrotransposon gag domain-containing protein</fullName>
    </recommendedName>
</protein>
<dbReference type="Pfam" id="PF03732">
    <property type="entry name" value="Retrotrans_gag"/>
    <property type="match status" value="1"/>
</dbReference>
<dbReference type="PANTHER" id="PTHR33223">
    <property type="entry name" value="CCHC-TYPE DOMAIN-CONTAINING PROTEIN"/>
    <property type="match status" value="1"/>
</dbReference>
<feature type="compositionally biased region" description="Basic and acidic residues" evidence="1">
    <location>
        <begin position="348"/>
        <end position="358"/>
    </location>
</feature>
<dbReference type="OrthoDB" id="2277233at2759"/>
<dbReference type="STRING" id="35722.A0A0B7NE19"/>
<organism evidence="3 4">
    <name type="scientific">Parasitella parasitica</name>
    <dbReference type="NCBI Taxonomy" id="35722"/>
    <lineage>
        <taxon>Eukaryota</taxon>
        <taxon>Fungi</taxon>
        <taxon>Fungi incertae sedis</taxon>
        <taxon>Mucoromycota</taxon>
        <taxon>Mucoromycotina</taxon>
        <taxon>Mucoromycetes</taxon>
        <taxon>Mucorales</taxon>
        <taxon>Mucorineae</taxon>
        <taxon>Mucoraceae</taxon>
        <taxon>Parasitella</taxon>
    </lineage>
</organism>
<feature type="compositionally biased region" description="Low complexity" evidence="1">
    <location>
        <begin position="359"/>
        <end position="368"/>
    </location>
</feature>
<dbReference type="EMBL" id="LN730288">
    <property type="protein sequence ID" value="CEP13580.1"/>
    <property type="molecule type" value="Genomic_DNA"/>
</dbReference>
<dbReference type="AlphaFoldDB" id="A0A0B7NE19"/>
<evidence type="ECO:0000313" key="3">
    <source>
        <dbReference type="EMBL" id="CEP13580.1"/>
    </source>
</evidence>
<reference evidence="3 4" key="1">
    <citation type="submission" date="2014-09" db="EMBL/GenBank/DDBJ databases">
        <authorList>
            <person name="Ellenberger Sabrina"/>
        </authorList>
    </citation>
    <scope>NUCLEOTIDE SEQUENCE [LARGE SCALE GENOMIC DNA]</scope>
    <source>
        <strain evidence="3 4">CBS 412.66</strain>
    </source>
</reference>
<sequence length="458" mass="51336">MPDKKENAAERSTSVRGSSSSSALEEVRTGATARMSKFINRPKLFSGIMTDGGERPNPRAWLRSLDTLRKGMEFRDDEIILVAGSYLVGPANIWWNAVESTINTYNQFVREFTSQFASQAQIDEWWSELECMKQGDNSVDSVKFRLLELFEILGITGENSKIRYFMKVIKPSIAQKIADQGNDTGNWEEVTLAAKRIETSNIKYASKAPQNNVVARNALVTDKMRSVMHDQAGDTRSNDVGSSHPYADGESVQSFSSLSTIMKELCQEMSDLRLSLNTQANATHMPPSPSARPVPICYDCKKPGQISRNYLVETVQLSDGVEVFNVAKRHHAISSNDSKERPRRRRQKTQENRKEPRVVIKVPSSSHPSIPPIGTPEAVAGPSSLLVEPPGPSSMTIDQTNKLRKLRAPPKRLPVYKRTLDTWDKLDSVAAPITFKDWLLNDKNAREQLKQEANEWGE</sequence>
<accession>A0A0B7NE19</accession>
<evidence type="ECO:0000259" key="2">
    <source>
        <dbReference type="Pfam" id="PF03732"/>
    </source>
</evidence>
<feature type="region of interest" description="Disordered" evidence="1">
    <location>
        <begin position="230"/>
        <end position="249"/>
    </location>
</feature>
<evidence type="ECO:0000256" key="1">
    <source>
        <dbReference type="SAM" id="MobiDB-lite"/>
    </source>
</evidence>
<dbReference type="InterPro" id="IPR005162">
    <property type="entry name" value="Retrotrans_gag_dom"/>
</dbReference>
<name>A0A0B7NE19_9FUNG</name>
<feature type="region of interest" description="Disordered" evidence="1">
    <location>
        <begin position="1"/>
        <end position="27"/>
    </location>
</feature>
<dbReference type="PANTHER" id="PTHR33223:SF11">
    <property type="entry name" value="ELEMENT PROTEIN, PUTATIVE-RELATED"/>
    <property type="match status" value="1"/>
</dbReference>
<evidence type="ECO:0000313" key="4">
    <source>
        <dbReference type="Proteomes" id="UP000054107"/>
    </source>
</evidence>
<gene>
    <name evidence="3" type="primary">PARPA_07689.1 scaffold 30147</name>
</gene>